<gene>
    <name evidence="2" type="ORF">VICG_02100</name>
</gene>
<dbReference type="EMBL" id="JH370169">
    <property type="protein sequence ID" value="ELA40859.1"/>
    <property type="molecule type" value="Genomic_DNA"/>
</dbReference>
<evidence type="ECO:0000256" key="1">
    <source>
        <dbReference type="SAM" id="MobiDB-lite"/>
    </source>
</evidence>
<accession>L2GJQ0</accession>
<dbReference type="RefSeq" id="XP_007605545.1">
    <property type="nucleotide sequence ID" value="XM_007605483.1"/>
</dbReference>
<protein>
    <submittedName>
        <fullName evidence="2">Uncharacterized protein</fullName>
    </submittedName>
</protein>
<dbReference type="InParanoid" id="L2GJQ0"/>
<feature type="region of interest" description="Disordered" evidence="1">
    <location>
        <begin position="53"/>
        <end position="73"/>
    </location>
</feature>
<sequence>MHGLSIKTVNDLIRALPVEFLTLFSTDACCTAVGTEQRSALDDSLEQQLQSISISSDESGNIPPHSTPKPRVFKDKDDSRFTTFMNDSRISEIINEYFKRVNLAQHNEYPSIKHEIYEVVAMTLYCIYSPTGSVFLSEYEF</sequence>
<reference evidence="3" key="1">
    <citation type="submission" date="2011-05" db="EMBL/GenBank/DDBJ databases">
        <title>The genome sequence of Vittaforma corneae strain ATCC 50505.</title>
        <authorList>
            <consortium name="The Broad Institute Genome Sequencing Platform"/>
            <person name="Cuomo C."/>
            <person name="Didier E."/>
            <person name="Bowers L."/>
            <person name="Young S.K."/>
            <person name="Zeng Q."/>
            <person name="Gargeya S."/>
            <person name="Fitzgerald M."/>
            <person name="Haas B."/>
            <person name="Abouelleil A."/>
            <person name="Alvarado L."/>
            <person name="Arachchi H.M."/>
            <person name="Berlin A."/>
            <person name="Chapman S.B."/>
            <person name="Gearin G."/>
            <person name="Goldberg J."/>
            <person name="Griggs A."/>
            <person name="Gujja S."/>
            <person name="Hansen M."/>
            <person name="Heiman D."/>
            <person name="Howarth C."/>
            <person name="Larimer J."/>
            <person name="Lui A."/>
            <person name="MacDonald P.J.P."/>
            <person name="McCowen C."/>
            <person name="Montmayeur A."/>
            <person name="Murphy C."/>
            <person name="Neiman D."/>
            <person name="Pearson M."/>
            <person name="Priest M."/>
            <person name="Roberts A."/>
            <person name="Saif S."/>
            <person name="Shea T."/>
            <person name="Sisk P."/>
            <person name="Stolte C."/>
            <person name="Sykes S."/>
            <person name="Wortman J."/>
            <person name="Nusbaum C."/>
            <person name="Birren B."/>
        </authorList>
    </citation>
    <scope>NUCLEOTIDE SEQUENCE [LARGE SCALE GENOMIC DNA]</scope>
    <source>
        <strain evidence="3">ATCC 50505</strain>
    </source>
</reference>
<dbReference type="Proteomes" id="UP000011082">
    <property type="component" value="Unassembled WGS sequence"/>
</dbReference>
<dbReference type="AlphaFoldDB" id="L2GJQ0"/>
<keyword evidence="3" id="KW-1185">Reference proteome</keyword>
<evidence type="ECO:0000313" key="2">
    <source>
        <dbReference type="EMBL" id="ELA40859.1"/>
    </source>
</evidence>
<organism evidence="2 3">
    <name type="scientific">Vittaforma corneae (strain ATCC 50505)</name>
    <name type="common">Microsporidian parasite</name>
    <name type="synonym">Nosema corneum</name>
    <dbReference type="NCBI Taxonomy" id="993615"/>
    <lineage>
        <taxon>Eukaryota</taxon>
        <taxon>Fungi</taxon>
        <taxon>Fungi incertae sedis</taxon>
        <taxon>Microsporidia</taxon>
        <taxon>Nosematidae</taxon>
        <taxon>Vittaforma</taxon>
    </lineage>
</organism>
<dbReference type="VEuPathDB" id="MicrosporidiaDB:VICG_02100"/>
<proteinExistence type="predicted"/>
<name>L2GJQ0_VITCO</name>
<dbReference type="GeneID" id="19882810"/>
<evidence type="ECO:0000313" key="3">
    <source>
        <dbReference type="Proteomes" id="UP000011082"/>
    </source>
</evidence>
<dbReference type="HOGENOM" id="CLU_2135461_0_0_1"/>